<keyword evidence="5" id="KW-0735">Signal-anchor</keyword>
<keyword evidence="3" id="KW-0328">Glycosyltransferase</keyword>
<dbReference type="GO" id="GO:0006493">
    <property type="term" value="P:protein O-linked glycosylation"/>
    <property type="evidence" value="ECO:0007669"/>
    <property type="project" value="TreeGrafter"/>
</dbReference>
<evidence type="ECO:0000256" key="2">
    <source>
        <dbReference type="ARBA" id="ARBA00007677"/>
    </source>
</evidence>
<dbReference type="EMBL" id="LXPE01000252">
    <property type="protein sequence ID" value="OBA25079.1"/>
    <property type="molecule type" value="Genomic_DNA"/>
</dbReference>
<comment type="subcellular location">
    <subcellularLocation>
        <location evidence="1">Membrane</location>
        <topology evidence="1">Single-pass type II membrane protein</topology>
    </subcellularLocation>
</comment>
<dbReference type="PANTHER" id="PTHR31121:SF6">
    <property type="entry name" value="ALPHA-1,2 MANNOSYLTRANSFERASE KTR1"/>
    <property type="match status" value="1"/>
</dbReference>
<name>A0A1B7T8L6_9ASCO</name>
<evidence type="ECO:0000256" key="3">
    <source>
        <dbReference type="ARBA" id="ARBA00022676"/>
    </source>
</evidence>
<gene>
    <name evidence="7" type="ORF">HANVADRAFT_54132</name>
</gene>
<dbReference type="InterPro" id="IPR002685">
    <property type="entry name" value="Glyco_trans_15"/>
</dbReference>
<dbReference type="Gene3D" id="3.90.550.10">
    <property type="entry name" value="Spore Coat Polysaccharide Biosynthesis Protein SpsA, Chain A"/>
    <property type="match status" value="1"/>
</dbReference>
<keyword evidence="6" id="KW-1133">Transmembrane helix</keyword>
<keyword evidence="8" id="KW-1185">Reference proteome</keyword>
<evidence type="ECO:0000256" key="1">
    <source>
        <dbReference type="ARBA" id="ARBA00004606"/>
    </source>
</evidence>
<feature type="transmembrane region" description="Helical" evidence="6">
    <location>
        <begin position="12"/>
        <end position="31"/>
    </location>
</feature>
<proteinExistence type="inferred from homology"/>
<dbReference type="GO" id="GO:0000032">
    <property type="term" value="P:cell wall mannoprotein biosynthetic process"/>
    <property type="evidence" value="ECO:0007669"/>
    <property type="project" value="TreeGrafter"/>
</dbReference>
<reference evidence="8" key="1">
    <citation type="journal article" date="2016" name="Proc. Natl. Acad. Sci. U.S.A.">
        <title>Comparative genomics of biotechnologically important yeasts.</title>
        <authorList>
            <person name="Riley R."/>
            <person name="Haridas S."/>
            <person name="Wolfe K.H."/>
            <person name="Lopes M.R."/>
            <person name="Hittinger C.T."/>
            <person name="Goeker M."/>
            <person name="Salamov A.A."/>
            <person name="Wisecaver J.H."/>
            <person name="Long T.M."/>
            <person name="Calvey C.H."/>
            <person name="Aerts A.L."/>
            <person name="Barry K.W."/>
            <person name="Choi C."/>
            <person name="Clum A."/>
            <person name="Coughlan A.Y."/>
            <person name="Deshpande S."/>
            <person name="Douglass A.P."/>
            <person name="Hanson S.J."/>
            <person name="Klenk H.-P."/>
            <person name="LaButti K.M."/>
            <person name="Lapidus A."/>
            <person name="Lindquist E.A."/>
            <person name="Lipzen A.M."/>
            <person name="Meier-Kolthoff J.P."/>
            <person name="Ohm R.A."/>
            <person name="Otillar R.P."/>
            <person name="Pangilinan J.L."/>
            <person name="Peng Y."/>
            <person name="Rokas A."/>
            <person name="Rosa C.A."/>
            <person name="Scheuner C."/>
            <person name="Sibirny A.A."/>
            <person name="Slot J.C."/>
            <person name="Stielow J.B."/>
            <person name="Sun H."/>
            <person name="Kurtzman C.P."/>
            <person name="Blackwell M."/>
            <person name="Grigoriev I.V."/>
            <person name="Jeffries T.W."/>
        </authorList>
    </citation>
    <scope>NUCLEOTIDE SEQUENCE [LARGE SCALE GENOMIC DNA]</scope>
    <source>
        <strain evidence="8">NRRL Y-1626</strain>
    </source>
</reference>
<dbReference type="OrthoDB" id="439943at2759"/>
<dbReference type="AlphaFoldDB" id="A0A1B7T8L6"/>
<sequence length="457" mass="53980">MALINRRILRVLVITIISLIALISVFLFSHIHDEYNSTTVYNKLVSSEDDYNKDIDTSYDATAKLKLPNFYDMEHDKYLNQVNINPNHYDPIDFKDWWVDSSKTPKMNATMVSLVRNGELQDMLSSIKEFEDSFNSKYHYDWVFLNDEEFTPRFIKAVTEAVSGNAKFGLVPKEHWSYPDFIDQEKAAQTRVDMANIIYGGSESYRFMCRYQSGFFWRHPLMLDYDWYWRVEPSTRYPCNIPEDLFKHMNDNQKIYGFTQTLHEYQETIPSLFDSVLNFTNEHPEYIPHKNFANFVSEDGGESYNGCHYWSNFEVANMKLWRSKQYRQFFDFLDHRGGFFYERHGDAPVHSVFASIFLPFEQIEYLNIGYYHIPFWNLPFEVESNHVSDEEVLEKSKQKYVDLNCQVDPREDFTMDGFSCGSLYFGLNKLKSLGIVSEQVANEWTDITGAARKQENQ</sequence>
<keyword evidence="6" id="KW-0812">Transmembrane</keyword>
<keyword evidence="6" id="KW-0472">Membrane</keyword>
<dbReference type="PANTHER" id="PTHR31121">
    <property type="entry name" value="ALPHA-1,2 MANNOSYLTRANSFERASE KTR1"/>
    <property type="match status" value="1"/>
</dbReference>
<comment type="caution">
    <text evidence="7">The sequence shown here is derived from an EMBL/GenBank/DDBJ whole genome shotgun (WGS) entry which is preliminary data.</text>
</comment>
<protein>
    <submittedName>
        <fullName evidence="7">Glycosyl transferase</fullName>
    </submittedName>
</protein>
<evidence type="ECO:0000256" key="5">
    <source>
        <dbReference type="ARBA" id="ARBA00022968"/>
    </source>
</evidence>
<comment type="similarity">
    <text evidence="2">Belongs to the glycosyltransferase 15 family.</text>
</comment>
<dbReference type="Pfam" id="PF01793">
    <property type="entry name" value="Glyco_transf_15"/>
    <property type="match status" value="1"/>
</dbReference>
<dbReference type="GO" id="GO:0005794">
    <property type="term" value="C:Golgi apparatus"/>
    <property type="evidence" value="ECO:0007669"/>
    <property type="project" value="TreeGrafter"/>
</dbReference>
<dbReference type="GO" id="GO:0006487">
    <property type="term" value="P:protein N-linked glycosylation"/>
    <property type="evidence" value="ECO:0007669"/>
    <property type="project" value="TreeGrafter"/>
</dbReference>
<organism evidence="7 8">
    <name type="scientific">Hanseniaspora valbyensis NRRL Y-1626</name>
    <dbReference type="NCBI Taxonomy" id="766949"/>
    <lineage>
        <taxon>Eukaryota</taxon>
        <taxon>Fungi</taxon>
        <taxon>Dikarya</taxon>
        <taxon>Ascomycota</taxon>
        <taxon>Saccharomycotina</taxon>
        <taxon>Saccharomycetes</taxon>
        <taxon>Saccharomycodales</taxon>
        <taxon>Saccharomycodaceae</taxon>
        <taxon>Hanseniaspora</taxon>
    </lineage>
</organism>
<dbReference type="Proteomes" id="UP000092321">
    <property type="component" value="Unassembled WGS sequence"/>
</dbReference>
<dbReference type="InterPro" id="IPR029044">
    <property type="entry name" value="Nucleotide-diphossugar_trans"/>
</dbReference>
<evidence type="ECO:0000313" key="7">
    <source>
        <dbReference type="EMBL" id="OBA25079.1"/>
    </source>
</evidence>
<evidence type="ECO:0000256" key="4">
    <source>
        <dbReference type="ARBA" id="ARBA00022679"/>
    </source>
</evidence>
<keyword evidence="4 7" id="KW-0808">Transferase</keyword>
<evidence type="ECO:0000313" key="8">
    <source>
        <dbReference type="Proteomes" id="UP000092321"/>
    </source>
</evidence>
<dbReference type="GO" id="GO:0016020">
    <property type="term" value="C:membrane"/>
    <property type="evidence" value="ECO:0007669"/>
    <property type="project" value="UniProtKB-SubCell"/>
</dbReference>
<evidence type="ECO:0000256" key="6">
    <source>
        <dbReference type="SAM" id="Phobius"/>
    </source>
</evidence>
<dbReference type="FunFam" id="3.90.550.10:FF:000051">
    <property type="entry name" value="Alpha-1,2-mannosyltransferase (Ktr4)"/>
    <property type="match status" value="1"/>
</dbReference>
<dbReference type="SUPFAM" id="SSF53448">
    <property type="entry name" value="Nucleotide-diphospho-sugar transferases"/>
    <property type="match status" value="1"/>
</dbReference>
<accession>A0A1B7T8L6</accession>
<dbReference type="GO" id="GO:0000026">
    <property type="term" value="F:alpha-1,2-mannosyltransferase activity"/>
    <property type="evidence" value="ECO:0007669"/>
    <property type="project" value="TreeGrafter"/>
</dbReference>